<evidence type="ECO:0000256" key="3">
    <source>
        <dbReference type="ARBA" id="ARBA00004522"/>
    </source>
</evidence>
<gene>
    <name evidence="18" type="ORF">C9374_003139</name>
</gene>
<accession>A0AA88KJT7</accession>
<comment type="similarity">
    <text evidence="17">Belongs to the small GTPase superfamily. Arf family.</text>
</comment>
<dbReference type="NCBIfam" id="TIGR00231">
    <property type="entry name" value="small_GTP"/>
    <property type="match status" value="1"/>
</dbReference>
<evidence type="ECO:0000256" key="8">
    <source>
        <dbReference type="ARBA" id="ARBA00022741"/>
    </source>
</evidence>
<dbReference type="InterPro" id="IPR027417">
    <property type="entry name" value="P-loop_NTPase"/>
</dbReference>
<feature type="binding site" evidence="16">
    <location>
        <position position="44"/>
    </location>
    <ligand>
        <name>Mg(2+)</name>
        <dbReference type="ChEBI" id="CHEBI:18420"/>
    </ligand>
</feature>
<dbReference type="Pfam" id="PF00025">
    <property type="entry name" value="Arf"/>
    <property type="match status" value="1"/>
</dbReference>
<keyword evidence="10 15" id="KW-0342">GTP-binding</keyword>
<name>A0AA88KJT7_NAELO</name>
<keyword evidence="19" id="KW-1185">Reference proteome</keyword>
<keyword evidence="13" id="KW-0966">Cell projection</keyword>
<keyword evidence="8 15" id="KW-0547">Nucleotide-binding</keyword>
<keyword evidence="11" id="KW-0472">Membrane</keyword>
<keyword evidence="16" id="KW-0479">Metal-binding</keyword>
<dbReference type="EMBL" id="PYSW02000017">
    <property type="protein sequence ID" value="KAG2385990.1"/>
    <property type="molecule type" value="Genomic_DNA"/>
</dbReference>
<dbReference type="GO" id="GO:0060170">
    <property type="term" value="C:ciliary membrane"/>
    <property type="evidence" value="ECO:0007669"/>
    <property type="project" value="UniProtKB-SubCell"/>
</dbReference>
<proteinExistence type="inferred from homology"/>
<feature type="binding site" evidence="15">
    <location>
        <begin position="18"/>
        <end position="25"/>
    </location>
    <ligand>
        <name>GTP</name>
        <dbReference type="ChEBI" id="CHEBI:37565"/>
    </ligand>
</feature>
<dbReference type="SUPFAM" id="SSF52540">
    <property type="entry name" value="P-loop containing nucleoside triphosphate hydrolases"/>
    <property type="match status" value="1"/>
</dbReference>
<reference evidence="18 19" key="1">
    <citation type="journal article" date="2018" name="BMC Genomics">
        <title>The genome of Naegleria lovaniensis, the basis for a comparative approach to unravel pathogenicity factors of the human pathogenic amoeba N. fowleri.</title>
        <authorList>
            <person name="Liechti N."/>
            <person name="Schurch N."/>
            <person name="Bruggmann R."/>
            <person name="Wittwer M."/>
        </authorList>
    </citation>
    <scope>NUCLEOTIDE SEQUENCE [LARGE SCALE GENOMIC DNA]</scope>
    <source>
        <strain evidence="18 19">ATCC 30569</strain>
    </source>
</reference>
<evidence type="ECO:0000256" key="9">
    <source>
        <dbReference type="ARBA" id="ARBA00022794"/>
    </source>
</evidence>
<dbReference type="GO" id="GO:0030030">
    <property type="term" value="P:cell projection organization"/>
    <property type="evidence" value="ECO:0007669"/>
    <property type="project" value="UniProtKB-KW"/>
</dbReference>
<evidence type="ECO:0000256" key="5">
    <source>
        <dbReference type="ARBA" id="ARBA00022475"/>
    </source>
</evidence>
<dbReference type="RefSeq" id="XP_044549983.1">
    <property type="nucleotide sequence ID" value="XM_044692634.1"/>
</dbReference>
<comment type="caution">
    <text evidence="18">The sequence shown here is derived from an EMBL/GenBank/DDBJ whole genome shotgun (WGS) entry which is preliminary data.</text>
</comment>
<feature type="binding site" evidence="16">
    <location>
        <position position="25"/>
    </location>
    <ligand>
        <name>Mg(2+)</name>
        <dbReference type="ChEBI" id="CHEBI:18420"/>
    </ligand>
</feature>
<comment type="subcellular location">
    <subcellularLocation>
        <location evidence="3">Cell projection</location>
        <location evidence="3">Cilium membrane</location>
        <topology evidence="3">Peripheral membrane protein</topology>
        <orientation evidence="3">Cytoplasmic side</orientation>
    </subcellularLocation>
    <subcellularLocation>
        <location evidence="2">Cytoplasm</location>
        <location evidence="2">Cytoskeleton</location>
        <location evidence="2">Cilium axoneme</location>
    </subcellularLocation>
    <subcellularLocation>
        <location evidence="1">Cytoplasm</location>
        <location evidence="1">Cytoskeleton</location>
        <location evidence="1">Cilium basal body</location>
    </subcellularLocation>
</comment>
<sequence>MGGFSSKKKESVKIVCCGLDNSGKSTIINHLKPKKERESNVVPTIGYSQESFDFEKLNFTVFDMSGQGKYRNLWESFYGEVDGVIFVVDSADRVRIAVAEDEMKILLKEIKDRPIPILFFANKQDLANSLSASEVSESLKLHEIQNKSWTIIASNALVGDGIADGVKWLSDEIRKKLSK</sequence>
<keyword evidence="5" id="KW-1003">Cell membrane</keyword>
<feature type="binding site" evidence="15">
    <location>
        <begin position="122"/>
        <end position="125"/>
    </location>
    <ligand>
        <name>GTP</name>
        <dbReference type="ChEBI" id="CHEBI:37565"/>
    </ligand>
</feature>
<dbReference type="SMART" id="SM00177">
    <property type="entry name" value="ARF"/>
    <property type="match status" value="1"/>
</dbReference>
<evidence type="ECO:0000256" key="11">
    <source>
        <dbReference type="ARBA" id="ARBA00023136"/>
    </source>
</evidence>
<evidence type="ECO:0000256" key="6">
    <source>
        <dbReference type="ARBA" id="ARBA00022490"/>
    </source>
</evidence>
<evidence type="ECO:0000256" key="4">
    <source>
        <dbReference type="ARBA" id="ARBA00019766"/>
    </source>
</evidence>
<evidence type="ECO:0000256" key="10">
    <source>
        <dbReference type="ARBA" id="ARBA00023134"/>
    </source>
</evidence>
<dbReference type="PROSITE" id="PS51417">
    <property type="entry name" value="ARF"/>
    <property type="match status" value="1"/>
</dbReference>
<keyword evidence="9" id="KW-0970">Cilium biogenesis/degradation</keyword>
<evidence type="ECO:0000256" key="12">
    <source>
        <dbReference type="ARBA" id="ARBA00023212"/>
    </source>
</evidence>
<evidence type="ECO:0000256" key="13">
    <source>
        <dbReference type="ARBA" id="ARBA00023273"/>
    </source>
</evidence>
<dbReference type="GO" id="GO:0046872">
    <property type="term" value="F:metal ion binding"/>
    <property type="evidence" value="ECO:0007669"/>
    <property type="project" value="UniProtKB-KW"/>
</dbReference>
<evidence type="ECO:0000313" key="18">
    <source>
        <dbReference type="EMBL" id="KAG2385990.1"/>
    </source>
</evidence>
<dbReference type="GO" id="GO:0005930">
    <property type="term" value="C:axoneme"/>
    <property type="evidence" value="ECO:0007669"/>
    <property type="project" value="UniProtKB-SubCell"/>
</dbReference>
<dbReference type="InterPro" id="IPR005225">
    <property type="entry name" value="Small_GTP-bd"/>
</dbReference>
<evidence type="ECO:0000256" key="2">
    <source>
        <dbReference type="ARBA" id="ARBA00004430"/>
    </source>
</evidence>
<dbReference type="GO" id="GO:0005525">
    <property type="term" value="F:GTP binding"/>
    <property type="evidence" value="ECO:0007669"/>
    <property type="project" value="UniProtKB-KW"/>
</dbReference>
<evidence type="ECO:0000256" key="17">
    <source>
        <dbReference type="RuleBase" id="RU003925"/>
    </source>
</evidence>
<dbReference type="GO" id="GO:0003924">
    <property type="term" value="F:GTPase activity"/>
    <property type="evidence" value="ECO:0007669"/>
    <property type="project" value="InterPro"/>
</dbReference>
<dbReference type="SMART" id="SM00178">
    <property type="entry name" value="SAR"/>
    <property type="match status" value="1"/>
</dbReference>
<evidence type="ECO:0000256" key="15">
    <source>
        <dbReference type="PIRSR" id="PIRSR606689-1"/>
    </source>
</evidence>
<feature type="binding site" evidence="15">
    <location>
        <position position="66"/>
    </location>
    <ligand>
        <name>GTP</name>
        <dbReference type="ChEBI" id="CHEBI:37565"/>
    </ligand>
</feature>
<protein>
    <recommendedName>
        <fullName evidence="4">ADP-ribosylation factor-like protein 6</fullName>
    </recommendedName>
</protein>
<dbReference type="Proteomes" id="UP000816034">
    <property type="component" value="Unassembled WGS sequence"/>
</dbReference>
<organism evidence="18 19">
    <name type="scientific">Naegleria lovaniensis</name>
    <name type="common">Amoeba</name>
    <dbReference type="NCBI Taxonomy" id="51637"/>
    <lineage>
        <taxon>Eukaryota</taxon>
        <taxon>Discoba</taxon>
        <taxon>Heterolobosea</taxon>
        <taxon>Tetramitia</taxon>
        <taxon>Eutetramitia</taxon>
        <taxon>Vahlkampfiidae</taxon>
        <taxon>Naegleria</taxon>
    </lineage>
</organism>
<dbReference type="Gene3D" id="3.40.50.300">
    <property type="entry name" value="P-loop containing nucleotide triphosphate hydrolases"/>
    <property type="match status" value="1"/>
</dbReference>
<dbReference type="InterPro" id="IPR006689">
    <property type="entry name" value="Small_GTPase_ARF/SAR"/>
</dbReference>
<dbReference type="PANTHER" id="PTHR11711">
    <property type="entry name" value="ADP RIBOSYLATION FACTOR-RELATED"/>
    <property type="match status" value="1"/>
</dbReference>
<dbReference type="GeneID" id="68095594"/>
<keyword evidence="14" id="KW-0449">Lipoprotein</keyword>
<evidence type="ECO:0000256" key="7">
    <source>
        <dbReference type="ARBA" id="ARBA00022707"/>
    </source>
</evidence>
<dbReference type="InterPro" id="IPR024156">
    <property type="entry name" value="Small_GTPase_ARF"/>
</dbReference>
<evidence type="ECO:0000256" key="16">
    <source>
        <dbReference type="PIRSR" id="PIRSR606689-2"/>
    </source>
</evidence>
<keyword evidence="12" id="KW-0206">Cytoskeleton</keyword>
<dbReference type="FunFam" id="3.40.50.300:FF:000457">
    <property type="entry name" value="ADP-ribosylation factor-like protein 6"/>
    <property type="match status" value="1"/>
</dbReference>
<keyword evidence="7" id="KW-0519">Myristate</keyword>
<evidence type="ECO:0000313" key="19">
    <source>
        <dbReference type="Proteomes" id="UP000816034"/>
    </source>
</evidence>
<keyword evidence="6" id="KW-0963">Cytoplasm</keyword>
<evidence type="ECO:0000256" key="1">
    <source>
        <dbReference type="ARBA" id="ARBA00004120"/>
    </source>
</evidence>
<keyword evidence="16" id="KW-0460">Magnesium</keyword>
<dbReference type="AlphaFoldDB" id="A0AA88KJT7"/>
<dbReference type="PRINTS" id="PR00328">
    <property type="entry name" value="SAR1GTPBP"/>
</dbReference>
<evidence type="ECO:0000256" key="14">
    <source>
        <dbReference type="ARBA" id="ARBA00023288"/>
    </source>
</evidence>